<comment type="caution">
    <text evidence="2">The sequence shown here is derived from an EMBL/GenBank/DDBJ whole genome shotgun (WGS) entry which is preliminary data.</text>
</comment>
<gene>
    <name evidence="2" type="ORF">DFQ12_2551</name>
</gene>
<organism evidence="2 3">
    <name type="scientific">Sphingobacterium detergens</name>
    <dbReference type="NCBI Taxonomy" id="1145106"/>
    <lineage>
        <taxon>Bacteria</taxon>
        <taxon>Pseudomonadati</taxon>
        <taxon>Bacteroidota</taxon>
        <taxon>Sphingobacteriia</taxon>
        <taxon>Sphingobacteriales</taxon>
        <taxon>Sphingobacteriaceae</taxon>
        <taxon>Sphingobacterium</taxon>
    </lineage>
</organism>
<evidence type="ECO:0000256" key="1">
    <source>
        <dbReference type="SAM" id="MobiDB-lite"/>
    </source>
</evidence>
<evidence type="ECO:0000313" key="2">
    <source>
        <dbReference type="EMBL" id="RKE52317.1"/>
    </source>
</evidence>
<dbReference type="EMBL" id="RAPY01000002">
    <property type="protein sequence ID" value="RKE52317.1"/>
    <property type="molecule type" value="Genomic_DNA"/>
</dbReference>
<name>A0A420B6H6_SPHD1</name>
<dbReference type="RefSeq" id="WP_167457264.1">
    <property type="nucleotide sequence ID" value="NZ_RAPY01000002.1"/>
</dbReference>
<protein>
    <submittedName>
        <fullName evidence="2">Uncharacterized protein</fullName>
    </submittedName>
</protein>
<reference evidence="2 3" key="1">
    <citation type="submission" date="2018-09" db="EMBL/GenBank/DDBJ databases">
        <title>Genomic Encyclopedia of Type Strains, Phase III (KMG-III): the genomes of soil and plant-associated and newly described type strains.</title>
        <authorList>
            <person name="Whitman W."/>
        </authorList>
    </citation>
    <scope>NUCLEOTIDE SEQUENCE [LARGE SCALE GENOMIC DNA]</scope>
    <source>
        <strain evidence="2 3">CECT 7938</strain>
    </source>
</reference>
<feature type="compositionally biased region" description="Polar residues" evidence="1">
    <location>
        <begin position="26"/>
        <end position="58"/>
    </location>
</feature>
<feature type="region of interest" description="Disordered" evidence="1">
    <location>
        <begin position="25"/>
        <end position="58"/>
    </location>
</feature>
<dbReference type="AlphaFoldDB" id="A0A420B6H6"/>
<proteinExistence type="predicted"/>
<evidence type="ECO:0000313" key="3">
    <source>
        <dbReference type="Proteomes" id="UP000286246"/>
    </source>
</evidence>
<keyword evidence="3" id="KW-1185">Reference proteome</keyword>
<sequence length="58" mass="6186">MKKKEIYLSPVLGVYHVEMEHGIAAGSTNSLSPGGASNNPQIEDWQDNGSVGENSVEL</sequence>
<accession>A0A420B6H6</accession>
<dbReference type="Proteomes" id="UP000286246">
    <property type="component" value="Unassembled WGS sequence"/>
</dbReference>